<dbReference type="PANTHER" id="PTHR14085:SF3">
    <property type="entry name" value="WD REPEAT-CONTAINING PROTEIN 46"/>
    <property type="match status" value="1"/>
</dbReference>
<evidence type="ECO:0000256" key="1">
    <source>
        <dbReference type="ARBA" id="ARBA00004604"/>
    </source>
</evidence>
<organism evidence="9 10">
    <name type="scientific">Amborella trichopoda</name>
    <dbReference type="NCBI Taxonomy" id="13333"/>
    <lineage>
        <taxon>Eukaryota</taxon>
        <taxon>Viridiplantae</taxon>
        <taxon>Streptophyta</taxon>
        <taxon>Embryophyta</taxon>
        <taxon>Tracheophyta</taxon>
        <taxon>Spermatophyta</taxon>
        <taxon>Magnoliopsida</taxon>
        <taxon>Amborellales</taxon>
        <taxon>Amborellaceae</taxon>
        <taxon>Amborella</taxon>
    </lineage>
</organism>
<dbReference type="InterPro" id="IPR001680">
    <property type="entry name" value="WD40_rpt"/>
</dbReference>
<keyword evidence="3 6" id="KW-0853">WD repeat</keyword>
<dbReference type="InterPro" id="IPR019775">
    <property type="entry name" value="WD40_repeat_CS"/>
</dbReference>
<keyword evidence="10" id="KW-1185">Reference proteome</keyword>
<dbReference type="HOGENOM" id="CLU_022996_2_1_1"/>
<dbReference type="Proteomes" id="UP000017836">
    <property type="component" value="Unassembled WGS sequence"/>
</dbReference>
<dbReference type="InterPro" id="IPR015943">
    <property type="entry name" value="WD40/YVTN_repeat-like_dom_sf"/>
</dbReference>
<dbReference type="PROSITE" id="PS00678">
    <property type="entry name" value="WD_REPEATS_1"/>
    <property type="match status" value="1"/>
</dbReference>
<dbReference type="GO" id="GO:0005730">
    <property type="term" value="C:nucleolus"/>
    <property type="evidence" value="ECO:0000318"/>
    <property type="project" value="GO_Central"/>
</dbReference>
<gene>
    <name evidence="9" type="ORF">AMTR_s00024p00216120</name>
</gene>
<evidence type="ECO:0000256" key="5">
    <source>
        <dbReference type="ARBA" id="ARBA00023242"/>
    </source>
</evidence>
<feature type="compositionally biased region" description="Basic and acidic residues" evidence="7">
    <location>
        <begin position="427"/>
        <end position="441"/>
    </location>
</feature>
<dbReference type="STRING" id="13333.W1PMH4"/>
<dbReference type="PROSITE" id="PS50082">
    <property type="entry name" value="WD_REPEATS_2"/>
    <property type="match status" value="1"/>
</dbReference>
<evidence type="ECO:0000313" key="10">
    <source>
        <dbReference type="Proteomes" id="UP000017836"/>
    </source>
</evidence>
<dbReference type="GO" id="GO:0032040">
    <property type="term" value="C:small-subunit processome"/>
    <property type="evidence" value="ECO:0000318"/>
    <property type="project" value="GO_Central"/>
</dbReference>
<dbReference type="GO" id="GO:0000462">
    <property type="term" value="P:maturation of SSU-rRNA from tricistronic rRNA transcript (SSU-rRNA, 5.8S rRNA, LSU-rRNA)"/>
    <property type="evidence" value="ECO:0000318"/>
    <property type="project" value="GO_Central"/>
</dbReference>
<dbReference type="AlphaFoldDB" id="W1PMH4"/>
<dbReference type="InterPro" id="IPR040315">
    <property type="entry name" value="WDR46/Utp7"/>
</dbReference>
<feature type="compositionally biased region" description="Basic and acidic residues" evidence="7">
    <location>
        <begin position="465"/>
        <end position="493"/>
    </location>
</feature>
<dbReference type="SMART" id="SM01033">
    <property type="entry name" value="BING4CT"/>
    <property type="match status" value="1"/>
</dbReference>
<dbReference type="FunFam" id="2.130.10.10:FF:000378">
    <property type="entry name" value="U3 small nucleolar RNA-associated protein 7"/>
    <property type="match status" value="1"/>
</dbReference>
<keyword evidence="5" id="KW-0539">Nucleus</keyword>
<dbReference type="SMART" id="SM00320">
    <property type="entry name" value="WD40"/>
    <property type="match status" value="4"/>
</dbReference>
<dbReference type="PROSITE" id="PS50294">
    <property type="entry name" value="WD_REPEATS_REGION"/>
    <property type="match status" value="1"/>
</dbReference>
<evidence type="ECO:0000256" key="3">
    <source>
        <dbReference type="ARBA" id="ARBA00022574"/>
    </source>
</evidence>
<evidence type="ECO:0000259" key="8">
    <source>
        <dbReference type="SMART" id="SM01033"/>
    </source>
</evidence>
<dbReference type="eggNOG" id="KOG1272">
    <property type="taxonomic scope" value="Eukaryota"/>
</dbReference>
<sequence length="514" mass="58276">MALSDEEDLDIKKYLRGENKGLKAVKDKKLRGQLTVREELYSQSAKAAAKVEKWLLPSEGGYLETEGLEKSWRIKQENIVHEVDILSSRKAFDIVLPDLGPYVLDYTSNGHYMLVGGRRGHLAMMDVMSMNLIKEFQVRETIRDVKFLHNDQFFAAAQKKYSYIYNKVGTEIHCLKENLFPLSLQFLQNYFLLVSINKYGQLLYQDTTTGEIVGHHRTGLGRCDVMNANPFNSVIALGHNSGKVTLWKPTSANPLVKMLCHHGPIAALAFHNNGHLMATAGMDHKIKLWDLRKFEAVHTFKGHAKTLDFSQRGLLAMASGSLIKIWRDDSGNSDYQLYMSHRMLKGYQVGEVRFRPYEDVLGFGHSTGISSILVPGSGEPNFDTFVANPFETSKQRREKEVHALLDKLQPEMIMMDQTKIGGLKSGSRAEEGKSKEGREAEMDAALAAAKGEKRKKKTKGRSKPSKIEKKKKETVIKAKRPFIEERVKEEEKRKKQKVSEMQLPLALQRFARSS</sequence>
<dbReference type="EMBL" id="KI392710">
    <property type="protein sequence ID" value="ERN11202.1"/>
    <property type="molecule type" value="Genomic_DNA"/>
</dbReference>
<dbReference type="InterPro" id="IPR036322">
    <property type="entry name" value="WD40_repeat_dom_sf"/>
</dbReference>
<dbReference type="KEGG" id="atr:18439392"/>
<evidence type="ECO:0000313" key="9">
    <source>
        <dbReference type="EMBL" id="ERN11202.1"/>
    </source>
</evidence>
<comment type="subcellular location">
    <subcellularLocation>
        <location evidence="1">Nucleus</location>
        <location evidence="1">Nucleolus</location>
    </subcellularLocation>
</comment>
<dbReference type="Pfam" id="PF08149">
    <property type="entry name" value="BING4CT"/>
    <property type="match status" value="1"/>
</dbReference>
<feature type="domain" description="BING4 C-terminal" evidence="8">
    <location>
        <begin position="337"/>
        <end position="417"/>
    </location>
</feature>
<dbReference type="OMA" id="EFLPYHW"/>
<keyword evidence="4" id="KW-0677">Repeat</keyword>
<proteinExistence type="predicted"/>
<dbReference type="PANTHER" id="PTHR14085">
    <property type="entry name" value="WD-REPEAT PROTEIN BING4"/>
    <property type="match status" value="1"/>
</dbReference>
<feature type="repeat" description="WD" evidence="6">
    <location>
        <begin position="258"/>
        <end position="299"/>
    </location>
</feature>
<keyword evidence="2" id="KW-0698">rRNA processing</keyword>
<protein>
    <recommendedName>
        <fullName evidence="8">BING4 C-terminal domain-containing protein</fullName>
    </recommendedName>
</protein>
<dbReference type="Gramene" id="ERN11202">
    <property type="protein sequence ID" value="ERN11202"/>
    <property type="gene ID" value="AMTR_s00024p00216120"/>
</dbReference>
<feature type="region of interest" description="Disordered" evidence="7">
    <location>
        <begin position="419"/>
        <end position="514"/>
    </location>
</feature>
<evidence type="ECO:0000256" key="7">
    <source>
        <dbReference type="SAM" id="MobiDB-lite"/>
    </source>
</evidence>
<dbReference type="Gene3D" id="2.130.10.10">
    <property type="entry name" value="YVTN repeat-like/Quinoprotein amine dehydrogenase"/>
    <property type="match status" value="2"/>
</dbReference>
<name>W1PMH4_AMBTC</name>
<evidence type="ECO:0000256" key="2">
    <source>
        <dbReference type="ARBA" id="ARBA00022552"/>
    </source>
</evidence>
<dbReference type="InterPro" id="IPR012952">
    <property type="entry name" value="BING4_C_dom"/>
</dbReference>
<accession>W1PMH4</accession>
<dbReference type="OrthoDB" id="10251154at2759"/>
<reference evidence="10" key="1">
    <citation type="journal article" date="2013" name="Science">
        <title>The Amborella genome and the evolution of flowering plants.</title>
        <authorList>
            <consortium name="Amborella Genome Project"/>
        </authorList>
    </citation>
    <scope>NUCLEOTIDE SEQUENCE [LARGE SCALE GENOMIC DNA]</scope>
</reference>
<feature type="compositionally biased region" description="Basic residues" evidence="7">
    <location>
        <begin position="452"/>
        <end position="464"/>
    </location>
</feature>
<evidence type="ECO:0000256" key="6">
    <source>
        <dbReference type="PROSITE-ProRule" id="PRU00221"/>
    </source>
</evidence>
<dbReference type="Pfam" id="PF00400">
    <property type="entry name" value="WD40"/>
    <property type="match status" value="1"/>
</dbReference>
<dbReference type="SUPFAM" id="SSF50978">
    <property type="entry name" value="WD40 repeat-like"/>
    <property type="match status" value="1"/>
</dbReference>
<evidence type="ECO:0000256" key="4">
    <source>
        <dbReference type="ARBA" id="ARBA00022737"/>
    </source>
</evidence>